<reference evidence="1 2" key="1">
    <citation type="submission" date="2012-04" db="EMBL/GenBank/DDBJ databases">
        <title>The Genome Sequence of Afipia clevelandensis ATCC 49720.</title>
        <authorList>
            <consortium name="The Broad Institute Genome Sequencing Platform"/>
            <person name="Earl A."/>
            <person name="Ward D."/>
            <person name="Feldgarden M."/>
            <person name="Gevers D."/>
            <person name="Huys G."/>
            <person name="Walker B."/>
            <person name="Young S.K."/>
            <person name="Zeng Q."/>
            <person name="Gargeya S."/>
            <person name="Fitzgerald M."/>
            <person name="Haas B."/>
            <person name="Abouelleil A."/>
            <person name="Alvarado L."/>
            <person name="Arachchi H.M."/>
            <person name="Berlin A."/>
            <person name="Chapman S.B."/>
            <person name="Goldberg J."/>
            <person name="Griggs A."/>
            <person name="Gujja S."/>
            <person name="Hansen M."/>
            <person name="Howarth C."/>
            <person name="Imamovic A."/>
            <person name="Larimer J."/>
            <person name="McCowen C."/>
            <person name="Montmayeur A."/>
            <person name="Murphy C."/>
            <person name="Neiman D."/>
            <person name="Pearson M."/>
            <person name="Priest M."/>
            <person name="Roberts A."/>
            <person name="Saif S."/>
            <person name="Shea T."/>
            <person name="Sisk P."/>
            <person name="Sykes S."/>
            <person name="Wortman J."/>
            <person name="Nusbaum C."/>
            <person name="Birren B."/>
        </authorList>
    </citation>
    <scope>NUCLEOTIDE SEQUENCE [LARGE SCALE GENOMIC DNA]</scope>
    <source>
        <strain evidence="1 2">ATCC 49720</strain>
    </source>
</reference>
<keyword evidence="2" id="KW-1185">Reference proteome</keyword>
<dbReference type="HOGENOM" id="CLU_160508_0_0_5"/>
<comment type="caution">
    <text evidence="1">The sequence shown here is derived from an EMBL/GenBank/DDBJ whole genome shotgun (WGS) entry which is preliminary data.</text>
</comment>
<protein>
    <recommendedName>
        <fullName evidence="3">PilZ domain-containing protein</fullName>
    </recommendedName>
</protein>
<dbReference type="EMBL" id="AGWY01000007">
    <property type="protein sequence ID" value="EKS37702.1"/>
    <property type="molecule type" value="Genomic_DNA"/>
</dbReference>
<organism evidence="1 2">
    <name type="scientific">Afipia clevelandensis ATCC 49720</name>
    <dbReference type="NCBI Taxonomy" id="883079"/>
    <lineage>
        <taxon>Bacteria</taxon>
        <taxon>Pseudomonadati</taxon>
        <taxon>Pseudomonadota</taxon>
        <taxon>Alphaproteobacteria</taxon>
        <taxon>Hyphomicrobiales</taxon>
        <taxon>Nitrobacteraceae</taxon>
        <taxon>Afipia</taxon>
    </lineage>
</organism>
<dbReference type="PATRIC" id="fig|883079.3.peg.1688"/>
<accession>K8P558</accession>
<sequence>MNFERGVTVRILAIDGTWQRECEMLDVSETGALLRVLGSLAGLDLKEFFLVLSSRGTAHRRCTLAWVEGDRIGAGFVKDKPAKRKGVLGRA</sequence>
<name>K8P558_9BRAD</name>
<evidence type="ECO:0000313" key="1">
    <source>
        <dbReference type="EMBL" id="EKS37702.1"/>
    </source>
</evidence>
<dbReference type="AlphaFoldDB" id="K8P558"/>
<gene>
    <name evidence="1" type="ORF">HMPREF9696_01652</name>
</gene>
<dbReference type="SUPFAM" id="SSF141371">
    <property type="entry name" value="PilZ domain-like"/>
    <property type="match status" value="1"/>
</dbReference>
<evidence type="ECO:0000313" key="2">
    <source>
        <dbReference type="Proteomes" id="UP000001095"/>
    </source>
</evidence>
<dbReference type="Proteomes" id="UP000001095">
    <property type="component" value="Unassembled WGS sequence"/>
</dbReference>
<proteinExistence type="predicted"/>
<evidence type="ECO:0008006" key="3">
    <source>
        <dbReference type="Google" id="ProtNLM"/>
    </source>
</evidence>